<comment type="caution">
    <text evidence="1">The sequence shown here is derived from an EMBL/GenBank/DDBJ whole genome shotgun (WGS) entry which is preliminary data.</text>
</comment>
<dbReference type="AlphaFoldDB" id="A0A834SWW9"/>
<name>A0A834SWW9_9FABA</name>
<organism evidence="1 2">
    <name type="scientific">Senna tora</name>
    <dbReference type="NCBI Taxonomy" id="362788"/>
    <lineage>
        <taxon>Eukaryota</taxon>
        <taxon>Viridiplantae</taxon>
        <taxon>Streptophyta</taxon>
        <taxon>Embryophyta</taxon>
        <taxon>Tracheophyta</taxon>
        <taxon>Spermatophyta</taxon>
        <taxon>Magnoliopsida</taxon>
        <taxon>eudicotyledons</taxon>
        <taxon>Gunneridae</taxon>
        <taxon>Pentapetalae</taxon>
        <taxon>rosids</taxon>
        <taxon>fabids</taxon>
        <taxon>Fabales</taxon>
        <taxon>Fabaceae</taxon>
        <taxon>Caesalpinioideae</taxon>
        <taxon>Cassia clade</taxon>
        <taxon>Senna</taxon>
    </lineage>
</organism>
<accession>A0A834SWW9</accession>
<sequence>MEAGYTKKVDELCDRYSLVKLLVAHSWLPYRNCKLS</sequence>
<reference evidence="1" key="1">
    <citation type="submission" date="2020-09" db="EMBL/GenBank/DDBJ databases">
        <title>Genome-Enabled Discovery of Anthraquinone Biosynthesis in Senna tora.</title>
        <authorList>
            <person name="Kang S.-H."/>
            <person name="Pandey R.P."/>
            <person name="Lee C.-M."/>
            <person name="Sim J.-S."/>
            <person name="Jeong J.-T."/>
            <person name="Choi B.-S."/>
            <person name="Jung M."/>
            <person name="Ginzburg D."/>
            <person name="Zhao K."/>
            <person name="Won S.Y."/>
            <person name="Oh T.-J."/>
            <person name="Yu Y."/>
            <person name="Kim N.-H."/>
            <person name="Lee O.R."/>
            <person name="Lee T.-H."/>
            <person name="Bashyal P."/>
            <person name="Kim T.-S."/>
            <person name="Lee W.-H."/>
            <person name="Kawkins C."/>
            <person name="Kim C.-K."/>
            <person name="Kim J.S."/>
            <person name="Ahn B.O."/>
            <person name="Rhee S.Y."/>
            <person name="Sohng J.K."/>
        </authorList>
    </citation>
    <scope>NUCLEOTIDE SEQUENCE</scope>
    <source>
        <tissue evidence="1">Leaf</tissue>
    </source>
</reference>
<evidence type="ECO:0000313" key="2">
    <source>
        <dbReference type="Proteomes" id="UP000634136"/>
    </source>
</evidence>
<dbReference type="Proteomes" id="UP000634136">
    <property type="component" value="Unassembled WGS sequence"/>
</dbReference>
<evidence type="ECO:0000313" key="1">
    <source>
        <dbReference type="EMBL" id="KAF7805064.1"/>
    </source>
</evidence>
<dbReference type="EMBL" id="JAAIUW010000013">
    <property type="protein sequence ID" value="KAF7805064.1"/>
    <property type="molecule type" value="Genomic_DNA"/>
</dbReference>
<protein>
    <submittedName>
        <fullName evidence="1">Uncharacterized protein</fullName>
    </submittedName>
</protein>
<keyword evidence="2" id="KW-1185">Reference proteome</keyword>
<gene>
    <name evidence="1" type="ORF">G2W53_044175</name>
</gene>
<proteinExistence type="predicted"/>